<sequence length="364" mass="43908">MIDTMYIFWELEKTQFKDIRKKISSFTKLHIDKNDKNSIVTYKFAHCGFQEIRLRANKLFHYWAIEIHLRPKLLVDSGNYINVTHSYELEEVRKRFNCVIQKYLQLDLPDFLYWKAKRIDYAIDLLVDQNSIPIYMFLFKKGNIPKIMLYHDTSLKYFDSTTNVYLKSKNITINWYDRYSTLEEKQEKTKKKYSNIKEAKNLLRFEIQCNNLKIDEIDEYSDFSNNSLFYLLNVELCQKKIEYYYDLIVGPGKYYTLNKAIEIIDSSIICQRKRMLLRRILESIARTGSVWKAKEEFINNQKSLKHADKEFSKRLNQIRKLNINPVTIPNQYKIEELENIQEKIKGYFLKGKYRKAFREPSYSK</sequence>
<protein>
    <submittedName>
        <fullName evidence="1">Uncharacterized protein</fullName>
    </submittedName>
</protein>
<organism evidence="1 2">
    <name type="scientific">Aneurinibacillus aneurinilyticus ATCC 12856</name>
    <dbReference type="NCBI Taxonomy" id="649747"/>
    <lineage>
        <taxon>Bacteria</taxon>
        <taxon>Bacillati</taxon>
        <taxon>Bacillota</taxon>
        <taxon>Bacilli</taxon>
        <taxon>Bacillales</taxon>
        <taxon>Paenibacillaceae</taxon>
        <taxon>Aneurinibacillus group</taxon>
        <taxon>Aneurinibacillus</taxon>
    </lineage>
</organism>
<dbReference type="RefSeq" id="WP_021624244.1">
    <property type="nucleotide sequence ID" value="NZ_KE952896.1"/>
</dbReference>
<evidence type="ECO:0000313" key="1">
    <source>
        <dbReference type="EMBL" id="ERI07179.1"/>
    </source>
</evidence>
<reference evidence="1 2" key="1">
    <citation type="submission" date="2013-08" db="EMBL/GenBank/DDBJ databases">
        <authorList>
            <person name="Weinstock G."/>
            <person name="Sodergren E."/>
            <person name="Wylie T."/>
            <person name="Fulton L."/>
            <person name="Fulton R."/>
            <person name="Fronick C."/>
            <person name="O'Laughlin M."/>
            <person name="Godfrey J."/>
            <person name="Miner T."/>
            <person name="Herter B."/>
            <person name="Appelbaum E."/>
            <person name="Cordes M."/>
            <person name="Lek S."/>
            <person name="Wollam A."/>
            <person name="Pepin K.H."/>
            <person name="Palsikar V.B."/>
            <person name="Mitreva M."/>
            <person name="Wilson R.K."/>
        </authorList>
    </citation>
    <scope>NUCLEOTIDE SEQUENCE [LARGE SCALE GENOMIC DNA]</scope>
    <source>
        <strain evidence="1 2">ATCC 12856</strain>
    </source>
</reference>
<dbReference type="Proteomes" id="UP000016511">
    <property type="component" value="Unassembled WGS sequence"/>
</dbReference>
<name>U1WF43_ANEAE</name>
<gene>
    <name evidence="1" type="ORF">HMPREF0083_04752</name>
</gene>
<comment type="caution">
    <text evidence="1">The sequence shown here is derived from an EMBL/GenBank/DDBJ whole genome shotgun (WGS) entry which is preliminary data.</text>
</comment>
<dbReference type="EMBL" id="AWSJ01000292">
    <property type="protein sequence ID" value="ERI07179.1"/>
    <property type="molecule type" value="Genomic_DNA"/>
</dbReference>
<dbReference type="AlphaFoldDB" id="U1WF43"/>
<evidence type="ECO:0000313" key="2">
    <source>
        <dbReference type="Proteomes" id="UP000016511"/>
    </source>
</evidence>
<dbReference type="eggNOG" id="ENOG5033CBT">
    <property type="taxonomic scope" value="Bacteria"/>
</dbReference>
<accession>U1WF43</accession>
<dbReference type="GeneID" id="92841296"/>
<proteinExistence type="predicted"/>
<keyword evidence="2" id="KW-1185">Reference proteome</keyword>
<dbReference type="PATRIC" id="fig|649747.3.peg.4279"/>
<dbReference type="HOGENOM" id="CLU_813400_0_0_9"/>